<evidence type="ECO:0000256" key="9">
    <source>
        <dbReference type="ARBA" id="ARBA00023002"/>
    </source>
</evidence>
<dbReference type="GO" id="GO:0033765">
    <property type="term" value="F:steroid dehydrogenase activity, acting on the CH-CH group of donors"/>
    <property type="evidence" value="ECO:0007669"/>
    <property type="project" value="UniProtKB-ARBA"/>
</dbReference>
<dbReference type="EMBL" id="FWXH01000030">
    <property type="protein sequence ID" value="SMC28838.1"/>
    <property type="molecule type" value="Genomic_DNA"/>
</dbReference>
<keyword evidence="7" id="KW-0662">Pyridine nucleotide biosynthesis</keyword>
<dbReference type="Gene3D" id="3.90.700.10">
    <property type="entry name" value="Succinate dehydrogenase/fumarate reductase flavoprotein, catalytic domain"/>
    <property type="match status" value="1"/>
</dbReference>
<keyword evidence="9" id="KW-0560">Oxidoreductase</keyword>
<evidence type="ECO:0000313" key="14">
    <source>
        <dbReference type="Proteomes" id="UP000192468"/>
    </source>
</evidence>
<evidence type="ECO:0000256" key="10">
    <source>
        <dbReference type="ARBA" id="ARBA00030386"/>
    </source>
</evidence>
<dbReference type="Gene3D" id="3.50.50.60">
    <property type="entry name" value="FAD/NAD(P)-binding domain"/>
    <property type="match status" value="1"/>
</dbReference>
<dbReference type="OrthoDB" id="9806724at2"/>
<sequence>MDLYSDVLVIGNGVAGMFAALNIDKKYKVILISKTKADDCNTYLAQGGISKAKNKDDIDLFVEDTMKAGKGKNKIEAVRVLAEESIKNIDILMELGMEFDKDGEDFDYTREGAHTINRIVHSADVTGKRVFETLFKEVEKRENIILYENTTLVDILKYEGMCAGGVVIKENQVHTIHSKFTILATGGIGGLFNNSTNRRCMTGDGIAIAIKNNIKLSNLNYIQFHPTALYERGSEDRKFLISESLRGEGAHLVNKNKKRFVDELLPRDVVANRIWEEEKNTNSKCVYLDISHMENKFIKSRFPGIYNGCKKRGLDITQKPIPVTPVQHYFMGGIDVDLNSKTSMENLYACGEVSCTGVHGANRLASNSLLEGLVFSRRAALDINKKIDKTSMINLKHKLEIEEAKSIEETNLKYVLDTFAKALGDKKNELINS</sequence>
<dbReference type="EC" id="1.4.3.16" evidence="4"/>
<evidence type="ECO:0000313" key="13">
    <source>
        <dbReference type="EMBL" id="SMC28838.1"/>
    </source>
</evidence>
<evidence type="ECO:0000256" key="2">
    <source>
        <dbReference type="ARBA" id="ARBA00004950"/>
    </source>
</evidence>
<feature type="domain" description="FAD-dependent oxidoreductase 2 FAD-binding" evidence="12">
    <location>
        <begin position="6"/>
        <end position="369"/>
    </location>
</feature>
<dbReference type="SUPFAM" id="SSF51905">
    <property type="entry name" value="FAD/NAD(P)-binding domain"/>
    <property type="match status" value="1"/>
</dbReference>
<gene>
    <name evidence="13" type="ORF">SAMN02745134_03679</name>
</gene>
<dbReference type="GO" id="GO:0034628">
    <property type="term" value="P:'de novo' NAD+ biosynthetic process from L-aspartate"/>
    <property type="evidence" value="ECO:0007669"/>
    <property type="project" value="TreeGrafter"/>
</dbReference>
<dbReference type="RefSeq" id="WP_084117668.1">
    <property type="nucleotide sequence ID" value="NZ_FWXH01000030.1"/>
</dbReference>
<reference evidence="13 14" key="1">
    <citation type="submission" date="2017-04" db="EMBL/GenBank/DDBJ databases">
        <authorList>
            <person name="Afonso C.L."/>
            <person name="Miller P.J."/>
            <person name="Scott M.A."/>
            <person name="Spackman E."/>
            <person name="Goraichik I."/>
            <person name="Dimitrov K.M."/>
            <person name="Suarez D.L."/>
            <person name="Swayne D.E."/>
        </authorList>
    </citation>
    <scope>NUCLEOTIDE SEQUENCE [LARGE SCALE GENOMIC DNA]</scope>
    <source>
        <strain evidence="13 14">DSM 12555</strain>
    </source>
</reference>
<accession>A0A1W1XZA8</accession>
<evidence type="ECO:0000256" key="1">
    <source>
        <dbReference type="ARBA" id="ARBA00001974"/>
    </source>
</evidence>
<dbReference type="GO" id="GO:0008734">
    <property type="term" value="F:L-aspartate oxidase activity"/>
    <property type="evidence" value="ECO:0007669"/>
    <property type="project" value="UniProtKB-EC"/>
</dbReference>
<comment type="similarity">
    <text evidence="3">Belongs to the FAD-dependent oxidoreductase 2 family. NadB subfamily.</text>
</comment>
<organism evidence="13 14">
    <name type="scientific">Clostridium acidisoli DSM 12555</name>
    <dbReference type="NCBI Taxonomy" id="1121291"/>
    <lineage>
        <taxon>Bacteria</taxon>
        <taxon>Bacillati</taxon>
        <taxon>Bacillota</taxon>
        <taxon>Clostridia</taxon>
        <taxon>Eubacteriales</taxon>
        <taxon>Clostridiaceae</taxon>
        <taxon>Clostridium</taxon>
    </lineage>
</organism>
<keyword evidence="8" id="KW-0274">FAD</keyword>
<evidence type="ECO:0000256" key="4">
    <source>
        <dbReference type="ARBA" id="ARBA00012173"/>
    </source>
</evidence>
<dbReference type="InterPro" id="IPR027477">
    <property type="entry name" value="Succ_DH/fumarate_Rdtase_cat_sf"/>
</dbReference>
<evidence type="ECO:0000256" key="6">
    <source>
        <dbReference type="ARBA" id="ARBA00022630"/>
    </source>
</evidence>
<comment type="pathway">
    <text evidence="2">Cofactor biosynthesis; NAD(+) biosynthesis; iminoaspartate from L-aspartate (oxidase route): step 1/1.</text>
</comment>
<evidence type="ECO:0000256" key="5">
    <source>
        <dbReference type="ARBA" id="ARBA00021901"/>
    </source>
</evidence>
<dbReference type="SUPFAM" id="SSF56425">
    <property type="entry name" value="Succinate dehydrogenase/fumarate reductase flavoprotein, catalytic domain"/>
    <property type="match status" value="1"/>
</dbReference>
<dbReference type="InterPro" id="IPR003953">
    <property type="entry name" value="FAD-dep_OxRdtase_2_FAD-bd"/>
</dbReference>
<dbReference type="Proteomes" id="UP000192468">
    <property type="component" value="Unassembled WGS sequence"/>
</dbReference>
<proteinExistence type="inferred from homology"/>
<evidence type="ECO:0000259" key="12">
    <source>
        <dbReference type="Pfam" id="PF00890"/>
    </source>
</evidence>
<keyword evidence="14" id="KW-1185">Reference proteome</keyword>
<dbReference type="NCBIfam" id="NF004820">
    <property type="entry name" value="PRK06175.1"/>
    <property type="match status" value="1"/>
</dbReference>
<dbReference type="STRING" id="1121291.SAMN02745134_03679"/>
<dbReference type="FunFam" id="3.90.700.10:FF:000002">
    <property type="entry name" value="L-aspartate oxidase"/>
    <property type="match status" value="1"/>
</dbReference>
<dbReference type="UniPathway" id="UPA00253">
    <property type="reaction ID" value="UER00326"/>
</dbReference>
<dbReference type="PANTHER" id="PTHR42716">
    <property type="entry name" value="L-ASPARTATE OXIDASE"/>
    <property type="match status" value="1"/>
</dbReference>
<dbReference type="InterPro" id="IPR005288">
    <property type="entry name" value="NadB"/>
</dbReference>
<comment type="cofactor">
    <cofactor evidence="1">
        <name>FAD</name>
        <dbReference type="ChEBI" id="CHEBI:57692"/>
    </cofactor>
</comment>
<dbReference type="Pfam" id="PF00890">
    <property type="entry name" value="FAD_binding_2"/>
    <property type="match status" value="1"/>
</dbReference>
<name>A0A1W1XZA8_9CLOT</name>
<keyword evidence="6" id="KW-0285">Flavoprotein</keyword>
<protein>
    <recommendedName>
        <fullName evidence="5">L-aspartate oxidase</fullName>
        <ecNumber evidence="4">1.4.3.16</ecNumber>
    </recommendedName>
    <alternativeName>
        <fullName evidence="10">Quinolinate synthase B</fullName>
    </alternativeName>
</protein>
<evidence type="ECO:0000256" key="8">
    <source>
        <dbReference type="ARBA" id="ARBA00022827"/>
    </source>
</evidence>
<dbReference type="PRINTS" id="PR00368">
    <property type="entry name" value="FADPNR"/>
</dbReference>
<dbReference type="InterPro" id="IPR036188">
    <property type="entry name" value="FAD/NAD-bd_sf"/>
</dbReference>
<evidence type="ECO:0000256" key="11">
    <source>
        <dbReference type="ARBA" id="ARBA00048305"/>
    </source>
</evidence>
<dbReference type="AlphaFoldDB" id="A0A1W1XZA8"/>
<dbReference type="PANTHER" id="PTHR42716:SF2">
    <property type="entry name" value="L-ASPARTATE OXIDASE, CHLOROPLASTIC"/>
    <property type="match status" value="1"/>
</dbReference>
<evidence type="ECO:0000256" key="3">
    <source>
        <dbReference type="ARBA" id="ARBA00008562"/>
    </source>
</evidence>
<evidence type="ECO:0000256" key="7">
    <source>
        <dbReference type="ARBA" id="ARBA00022642"/>
    </source>
</evidence>
<comment type="catalytic activity">
    <reaction evidence="11">
        <text>L-aspartate + O2 = iminosuccinate + H2O2</text>
        <dbReference type="Rhea" id="RHEA:25876"/>
        <dbReference type="ChEBI" id="CHEBI:15379"/>
        <dbReference type="ChEBI" id="CHEBI:16240"/>
        <dbReference type="ChEBI" id="CHEBI:29991"/>
        <dbReference type="ChEBI" id="CHEBI:77875"/>
        <dbReference type="EC" id="1.4.3.16"/>
    </reaction>
    <physiologicalReaction direction="left-to-right" evidence="11">
        <dbReference type="Rhea" id="RHEA:25877"/>
    </physiologicalReaction>
</comment>